<dbReference type="Gene3D" id="2.130.10.10">
    <property type="entry name" value="YVTN repeat-like/Quinoprotein amine dehydrogenase"/>
    <property type="match status" value="2"/>
</dbReference>
<dbReference type="InterPro" id="IPR036047">
    <property type="entry name" value="F-box-like_dom_sf"/>
</dbReference>
<dbReference type="Proteomes" id="UP000292702">
    <property type="component" value="Unassembled WGS sequence"/>
</dbReference>
<dbReference type="InterPro" id="IPR020472">
    <property type="entry name" value="WD40_PAC1"/>
</dbReference>
<dbReference type="Pfam" id="PF12937">
    <property type="entry name" value="F-box-like"/>
    <property type="match status" value="1"/>
</dbReference>
<keyword evidence="1 3" id="KW-0853">WD repeat</keyword>
<dbReference type="InterPro" id="IPR001810">
    <property type="entry name" value="F-box_dom"/>
</dbReference>
<feature type="repeat" description="WD" evidence="3">
    <location>
        <begin position="312"/>
        <end position="334"/>
    </location>
</feature>
<dbReference type="OrthoDB" id="19711at2759"/>
<dbReference type="InterPro" id="IPR001680">
    <property type="entry name" value="WD40_rpt"/>
</dbReference>
<dbReference type="InterPro" id="IPR050349">
    <property type="entry name" value="WD_LIS1/nudF_dynein_reg"/>
</dbReference>
<dbReference type="PROSITE" id="PS00678">
    <property type="entry name" value="WD_REPEATS_1"/>
    <property type="match status" value="3"/>
</dbReference>
<dbReference type="SUPFAM" id="SSF50978">
    <property type="entry name" value="WD40 repeat-like"/>
    <property type="match status" value="1"/>
</dbReference>
<dbReference type="CDD" id="cd00200">
    <property type="entry name" value="WD40"/>
    <property type="match status" value="1"/>
</dbReference>
<dbReference type="EMBL" id="RWJN01000066">
    <property type="protein sequence ID" value="TCD68452.1"/>
    <property type="molecule type" value="Genomic_DNA"/>
</dbReference>
<dbReference type="PROSITE" id="PS50294">
    <property type="entry name" value="WD_REPEATS_REGION"/>
    <property type="match status" value="2"/>
</dbReference>
<evidence type="ECO:0000313" key="5">
    <source>
        <dbReference type="EMBL" id="TCD68452.1"/>
    </source>
</evidence>
<dbReference type="InterPro" id="IPR036322">
    <property type="entry name" value="WD40_repeat_dom_sf"/>
</dbReference>
<keyword evidence="6" id="KW-1185">Reference proteome</keyword>
<dbReference type="SUPFAM" id="SSF81383">
    <property type="entry name" value="F-box domain"/>
    <property type="match status" value="1"/>
</dbReference>
<evidence type="ECO:0000313" key="6">
    <source>
        <dbReference type="Proteomes" id="UP000292702"/>
    </source>
</evidence>
<evidence type="ECO:0000256" key="3">
    <source>
        <dbReference type="PROSITE-ProRule" id="PRU00221"/>
    </source>
</evidence>
<evidence type="ECO:0000256" key="1">
    <source>
        <dbReference type="ARBA" id="ARBA00022574"/>
    </source>
</evidence>
<dbReference type="PANTHER" id="PTHR44129">
    <property type="entry name" value="WD REPEAT-CONTAINING PROTEIN POP1"/>
    <property type="match status" value="1"/>
</dbReference>
<evidence type="ECO:0000256" key="2">
    <source>
        <dbReference type="ARBA" id="ARBA00022737"/>
    </source>
</evidence>
<sequence>MISLDDEGFTDNDVEAIRRTARSRRQDLLLGVMSVREREELVFELLNSLPRSSLARIQRNIVPLLQLDVVGLLPDEVALQVFSYLSWQSLVACSLVSKRWNFLASDQLLWRQLCGERDWAWRNKPRTLGHEMYPLDMAVDSDDEGMGDDEEDEQVEDMLQDDSGFMSLRADSSFASTSSQHISYQFSSSSARPKSRARVRHSAPSILPSSKRVEPDYKLLFQTHMHLQSRFRSGSYTLTYLQSRSSPQDCHTSTIYCLQLYTYRDTGQQVLFTGSKDKSIREWDLSTGKVVRIIEGLHQGSVLTICVHNGWLASGGSDRRVVIWDLARDELVKVLMHHEDSVLCVRFDDRLLVTCSKDRTMRTYSLPDIKLRHILREHRAAVNAVCLSDDYDYIVSASGDRSLRLWDAEKGTLLHTFADHHGRGIASIDFKLPYILSGSSDKHLRLVDITTSLGWCTSPDSVTTSGVCETCGNAVAPAAPHLSSQRRRAHQDLVRSVALNYDFVVSGSYDFTVKVWDRATGALIADLAGGHVGRIFCVGFDHSKIISCGEDQRICIWDFSHGIDTSFVAL</sequence>
<gene>
    <name evidence="5" type="ORF">EIP91_010738</name>
</gene>
<dbReference type="SMART" id="SM00320">
    <property type="entry name" value="WD40"/>
    <property type="match status" value="7"/>
</dbReference>
<dbReference type="PROSITE" id="PS50181">
    <property type="entry name" value="FBOX"/>
    <property type="match status" value="1"/>
</dbReference>
<dbReference type="SMART" id="SM00256">
    <property type="entry name" value="FBOX"/>
    <property type="match status" value="1"/>
</dbReference>
<dbReference type="PRINTS" id="PR00320">
    <property type="entry name" value="GPROTEINBRPT"/>
</dbReference>
<reference evidence="5 6" key="1">
    <citation type="submission" date="2018-11" db="EMBL/GenBank/DDBJ databases">
        <title>Genome assembly of Steccherinum ochraceum LE-BIN_3174, the white-rot fungus of the Steccherinaceae family (The Residual Polyporoid clade, Polyporales, Basidiomycota).</title>
        <authorList>
            <person name="Fedorova T.V."/>
            <person name="Glazunova O.A."/>
            <person name="Landesman E.O."/>
            <person name="Moiseenko K.V."/>
            <person name="Psurtseva N.V."/>
            <person name="Savinova O.S."/>
            <person name="Shakhova N.V."/>
            <person name="Tyazhelova T.V."/>
            <person name="Vasina D.V."/>
        </authorList>
    </citation>
    <scope>NUCLEOTIDE SEQUENCE [LARGE SCALE GENOMIC DNA]</scope>
    <source>
        <strain evidence="5 6">LE-BIN_3174</strain>
    </source>
</reference>
<name>A0A4R0RMQ4_9APHY</name>
<feature type="repeat" description="WD" evidence="3">
    <location>
        <begin position="487"/>
        <end position="526"/>
    </location>
</feature>
<evidence type="ECO:0000259" key="4">
    <source>
        <dbReference type="PROSITE" id="PS50181"/>
    </source>
</evidence>
<comment type="caution">
    <text evidence="5">The sequence shown here is derived from an EMBL/GenBank/DDBJ whole genome shotgun (WGS) entry which is preliminary data.</text>
</comment>
<dbReference type="Pfam" id="PF00400">
    <property type="entry name" value="WD40"/>
    <property type="match status" value="7"/>
</dbReference>
<dbReference type="PROSITE" id="PS50082">
    <property type="entry name" value="WD_REPEATS_2"/>
    <property type="match status" value="4"/>
</dbReference>
<dbReference type="AlphaFoldDB" id="A0A4R0RMQ4"/>
<accession>A0A4R0RMQ4</accession>
<dbReference type="InterPro" id="IPR019775">
    <property type="entry name" value="WD40_repeat_CS"/>
</dbReference>
<organism evidence="5 6">
    <name type="scientific">Steccherinum ochraceum</name>
    <dbReference type="NCBI Taxonomy" id="92696"/>
    <lineage>
        <taxon>Eukaryota</taxon>
        <taxon>Fungi</taxon>
        <taxon>Dikarya</taxon>
        <taxon>Basidiomycota</taxon>
        <taxon>Agaricomycotina</taxon>
        <taxon>Agaricomycetes</taxon>
        <taxon>Polyporales</taxon>
        <taxon>Steccherinaceae</taxon>
        <taxon>Steccherinum</taxon>
    </lineage>
</organism>
<dbReference type="Gene3D" id="1.20.1280.50">
    <property type="match status" value="1"/>
</dbReference>
<keyword evidence="2" id="KW-0677">Repeat</keyword>
<protein>
    <recommendedName>
        <fullName evidence="4">F-box domain-containing protein</fullName>
    </recommendedName>
</protein>
<dbReference type="STRING" id="92696.A0A4R0RMQ4"/>
<feature type="repeat" description="WD" evidence="3">
    <location>
        <begin position="271"/>
        <end position="293"/>
    </location>
</feature>
<feature type="repeat" description="WD" evidence="3">
    <location>
        <begin position="375"/>
        <end position="416"/>
    </location>
</feature>
<dbReference type="InterPro" id="IPR015943">
    <property type="entry name" value="WD40/YVTN_repeat-like_dom_sf"/>
</dbReference>
<feature type="domain" description="F-box" evidence="4">
    <location>
        <begin position="67"/>
        <end position="113"/>
    </location>
</feature>
<proteinExistence type="predicted"/>